<proteinExistence type="predicted"/>
<evidence type="ECO:0000256" key="2">
    <source>
        <dbReference type="SAM" id="SignalP"/>
    </source>
</evidence>
<gene>
    <name evidence="3" type="primary">LOC107771916</name>
</gene>
<feature type="compositionally biased region" description="Gly residues" evidence="1">
    <location>
        <begin position="80"/>
        <end position="113"/>
    </location>
</feature>
<reference evidence="3" key="1">
    <citation type="submission" date="2025-08" db="UniProtKB">
        <authorList>
            <consortium name="RefSeq"/>
        </authorList>
    </citation>
    <scope>IDENTIFICATION</scope>
</reference>
<sequence length="149" mass="14752">MSFRTLILLLLATVLSSYLAEGQIVDHKPIRDRVTELNSSSSISQLLNSLPIRVPYANARNSTTSMIGVMGNIETAGKNRGQGGGGGGGGGGNSGGGGGRGGSGGGGGGGSGGGGSGGGMGMLGASSARQLRAPAYMINLFMQHFFLFT</sequence>
<evidence type="ECO:0000256" key="1">
    <source>
        <dbReference type="SAM" id="MobiDB-lite"/>
    </source>
</evidence>
<keyword evidence="2" id="KW-0732">Signal</keyword>
<evidence type="ECO:0000313" key="3">
    <source>
        <dbReference type="RefSeq" id="XP_016446864.1"/>
    </source>
</evidence>
<dbReference type="AlphaFoldDB" id="A0A1S3Y3X7"/>
<feature type="chain" id="PRO_5010171899" evidence="2">
    <location>
        <begin position="23"/>
        <end position="149"/>
    </location>
</feature>
<feature type="signal peptide" evidence="2">
    <location>
        <begin position="1"/>
        <end position="22"/>
    </location>
</feature>
<protein>
    <submittedName>
        <fullName evidence="3">Loricrin-like</fullName>
    </submittedName>
</protein>
<feature type="region of interest" description="Disordered" evidence="1">
    <location>
        <begin position="78"/>
        <end position="113"/>
    </location>
</feature>
<organism evidence="3">
    <name type="scientific">Nicotiana tabacum</name>
    <name type="common">Common tobacco</name>
    <dbReference type="NCBI Taxonomy" id="4097"/>
    <lineage>
        <taxon>Eukaryota</taxon>
        <taxon>Viridiplantae</taxon>
        <taxon>Streptophyta</taxon>
        <taxon>Embryophyta</taxon>
        <taxon>Tracheophyta</taxon>
        <taxon>Spermatophyta</taxon>
        <taxon>Magnoliopsida</taxon>
        <taxon>eudicotyledons</taxon>
        <taxon>Gunneridae</taxon>
        <taxon>Pentapetalae</taxon>
        <taxon>asterids</taxon>
        <taxon>lamiids</taxon>
        <taxon>Solanales</taxon>
        <taxon>Solanaceae</taxon>
        <taxon>Nicotianoideae</taxon>
        <taxon>Nicotianeae</taxon>
        <taxon>Nicotiana</taxon>
    </lineage>
</organism>
<name>A0A1S3Y3X7_TOBAC</name>
<dbReference type="PaxDb" id="4097-A0A1S3Y3X7"/>
<dbReference type="KEGG" id="nta:107771916"/>
<accession>A0A1S3Y3X7</accession>
<dbReference type="OMA" id="APAYMIN"/>
<dbReference type="RefSeq" id="XP_016446864.1">
    <property type="nucleotide sequence ID" value="XM_016591378.1"/>
</dbReference>